<comment type="caution">
    <text evidence="1">The sequence shown here is derived from an EMBL/GenBank/DDBJ whole genome shotgun (WGS) entry which is preliminary data.</text>
</comment>
<keyword evidence="2" id="KW-1185">Reference proteome</keyword>
<reference evidence="1" key="1">
    <citation type="submission" date="2020-07" db="EMBL/GenBank/DDBJ databases">
        <title>The High-quality genome of the commercially important snow crab, Chionoecetes opilio.</title>
        <authorList>
            <person name="Jeong J.-H."/>
            <person name="Ryu S."/>
        </authorList>
    </citation>
    <scope>NUCLEOTIDE SEQUENCE</scope>
    <source>
        <strain evidence="1">MADBK_172401_WGS</strain>
        <tissue evidence="1">Digestive gland</tissue>
    </source>
</reference>
<dbReference type="OrthoDB" id="6728421at2759"/>
<sequence length="115" mass="12661">MKGLLYLNKGMDLMSRGETPLSQCQGETQSTPSSSCLWSSFLTLRRYVDAVISRLLFELTEQAVLDTSEGSSLDEDEEGDFFKALMSPGPTATEGTNSICLCNKMGKELESWCSE</sequence>
<accession>A0A8J4YKU4</accession>
<dbReference type="AlphaFoldDB" id="A0A8J4YKU4"/>
<evidence type="ECO:0000313" key="2">
    <source>
        <dbReference type="Proteomes" id="UP000770661"/>
    </source>
</evidence>
<dbReference type="EMBL" id="JACEEZ010001307">
    <property type="protein sequence ID" value="KAG0729352.1"/>
    <property type="molecule type" value="Genomic_DNA"/>
</dbReference>
<gene>
    <name evidence="1" type="ORF">GWK47_030534</name>
</gene>
<organism evidence="1 2">
    <name type="scientific">Chionoecetes opilio</name>
    <name type="common">Atlantic snow crab</name>
    <name type="synonym">Cancer opilio</name>
    <dbReference type="NCBI Taxonomy" id="41210"/>
    <lineage>
        <taxon>Eukaryota</taxon>
        <taxon>Metazoa</taxon>
        <taxon>Ecdysozoa</taxon>
        <taxon>Arthropoda</taxon>
        <taxon>Crustacea</taxon>
        <taxon>Multicrustacea</taxon>
        <taxon>Malacostraca</taxon>
        <taxon>Eumalacostraca</taxon>
        <taxon>Eucarida</taxon>
        <taxon>Decapoda</taxon>
        <taxon>Pleocyemata</taxon>
        <taxon>Brachyura</taxon>
        <taxon>Eubrachyura</taxon>
        <taxon>Majoidea</taxon>
        <taxon>Majidae</taxon>
        <taxon>Chionoecetes</taxon>
    </lineage>
</organism>
<proteinExistence type="predicted"/>
<evidence type="ECO:0000313" key="1">
    <source>
        <dbReference type="EMBL" id="KAG0729352.1"/>
    </source>
</evidence>
<name>A0A8J4YKU4_CHIOP</name>
<protein>
    <submittedName>
        <fullName evidence="1">Uncharacterized protein</fullName>
    </submittedName>
</protein>
<dbReference type="Proteomes" id="UP000770661">
    <property type="component" value="Unassembled WGS sequence"/>
</dbReference>